<protein>
    <submittedName>
        <fullName evidence="1">Uncharacterized protein</fullName>
    </submittedName>
</protein>
<dbReference type="EMBL" id="CAJPVJ010015763">
    <property type="protein sequence ID" value="CAG2175946.1"/>
    <property type="molecule type" value="Genomic_DNA"/>
</dbReference>
<dbReference type="OrthoDB" id="6523712at2759"/>
<evidence type="ECO:0000313" key="1">
    <source>
        <dbReference type="EMBL" id="CAD7658760.1"/>
    </source>
</evidence>
<accession>A0A7R9QUC1</accession>
<name>A0A7R9QUC1_9ACAR</name>
<sequence>MGSIIAIPIILGTTRLVKSVYRVNRQINGQWFRRQNKSNRIVRHDVWSDGIRDAGILPFPHEWDYDLPQKF</sequence>
<dbReference type="EMBL" id="OC930588">
    <property type="protein sequence ID" value="CAD7658760.1"/>
    <property type="molecule type" value="Genomic_DNA"/>
</dbReference>
<proteinExistence type="predicted"/>
<evidence type="ECO:0000313" key="2">
    <source>
        <dbReference type="Proteomes" id="UP000728032"/>
    </source>
</evidence>
<dbReference type="AlphaFoldDB" id="A0A7R9QUC1"/>
<dbReference type="Proteomes" id="UP000728032">
    <property type="component" value="Unassembled WGS sequence"/>
</dbReference>
<gene>
    <name evidence="1" type="ORF">ONB1V03_LOCUS15380</name>
</gene>
<reference evidence="1" key="1">
    <citation type="submission" date="2020-11" db="EMBL/GenBank/DDBJ databases">
        <authorList>
            <person name="Tran Van P."/>
        </authorList>
    </citation>
    <scope>NUCLEOTIDE SEQUENCE</scope>
</reference>
<keyword evidence="2" id="KW-1185">Reference proteome</keyword>
<organism evidence="1">
    <name type="scientific">Oppiella nova</name>
    <dbReference type="NCBI Taxonomy" id="334625"/>
    <lineage>
        <taxon>Eukaryota</taxon>
        <taxon>Metazoa</taxon>
        <taxon>Ecdysozoa</taxon>
        <taxon>Arthropoda</taxon>
        <taxon>Chelicerata</taxon>
        <taxon>Arachnida</taxon>
        <taxon>Acari</taxon>
        <taxon>Acariformes</taxon>
        <taxon>Sarcoptiformes</taxon>
        <taxon>Oribatida</taxon>
        <taxon>Brachypylina</taxon>
        <taxon>Oppioidea</taxon>
        <taxon>Oppiidae</taxon>
        <taxon>Oppiella</taxon>
    </lineage>
</organism>